<keyword evidence="2" id="KW-1133">Transmembrane helix</keyword>
<name>C5ZVG7_9HELI</name>
<feature type="transmembrane region" description="Helical" evidence="2">
    <location>
        <begin position="20"/>
        <end position="39"/>
    </location>
</feature>
<organism evidence="3 4">
    <name type="scientific">Helicobacter canadensis MIT 98-5491</name>
    <dbReference type="NCBI Taxonomy" id="537970"/>
    <lineage>
        <taxon>Bacteria</taxon>
        <taxon>Pseudomonadati</taxon>
        <taxon>Campylobacterota</taxon>
        <taxon>Epsilonproteobacteria</taxon>
        <taxon>Campylobacterales</taxon>
        <taxon>Helicobacteraceae</taxon>
        <taxon>Helicobacter</taxon>
    </lineage>
</organism>
<reference evidence="3 4" key="1">
    <citation type="journal article" date="2009" name="J. Bacteriol.">
        <title>Genome sequence of the emerging pathogen Helicobacter canadensis.</title>
        <authorList>
            <person name="Loman N.J."/>
            <person name="Snyder L.A."/>
            <person name="Linton J.D."/>
            <person name="Langdon R."/>
            <person name="Lawson A.J."/>
            <person name="Weinstock G.M."/>
            <person name="Wren B.W."/>
            <person name="Pallen M.J."/>
        </authorList>
    </citation>
    <scope>NUCLEOTIDE SEQUENCE [LARGE SCALE GENOMIC DNA]</scope>
    <source>
        <strain evidence="3 4">MIT 98-5491</strain>
    </source>
</reference>
<evidence type="ECO:0000313" key="4">
    <source>
        <dbReference type="Proteomes" id="UP000007032"/>
    </source>
</evidence>
<evidence type="ECO:0000313" key="3">
    <source>
        <dbReference type="EMBL" id="EES89091.1"/>
    </source>
</evidence>
<keyword evidence="2" id="KW-0812">Transmembrane</keyword>
<dbReference type="AlphaFoldDB" id="C5ZVG7"/>
<keyword evidence="4" id="KW-1185">Reference proteome</keyword>
<proteinExistence type="predicted"/>
<dbReference type="Proteomes" id="UP000007032">
    <property type="component" value="Chromosome"/>
</dbReference>
<dbReference type="STRING" id="537970.HCAN_0373"/>
<dbReference type="eggNOG" id="ENOG5032KF0">
    <property type="taxonomic scope" value="Bacteria"/>
</dbReference>
<keyword evidence="1" id="KW-0175">Coiled coil</keyword>
<accession>C5ZVG7</accession>
<keyword evidence="2" id="KW-0472">Membrane</keyword>
<evidence type="ECO:0008006" key="5">
    <source>
        <dbReference type="Google" id="ProtNLM"/>
    </source>
</evidence>
<evidence type="ECO:0000256" key="2">
    <source>
        <dbReference type="SAM" id="Phobius"/>
    </source>
</evidence>
<feature type="coiled-coil region" evidence="1">
    <location>
        <begin position="47"/>
        <end position="74"/>
    </location>
</feature>
<dbReference type="EMBL" id="CM000776">
    <property type="protein sequence ID" value="EES89091.1"/>
    <property type="molecule type" value="Genomic_DNA"/>
</dbReference>
<sequence>MMDEEDFGYQKGGFYKLLPFLSLLLVICIAGVYFGNLLFGNNSLKVLLELREKERQMSQEVKHLMDENAKFQKEFFELKGLEPQ</sequence>
<dbReference type="RefSeq" id="WP_006655060.1">
    <property type="nucleotide sequence ID" value="NZ_DS990368.1"/>
</dbReference>
<evidence type="ECO:0000256" key="1">
    <source>
        <dbReference type="SAM" id="Coils"/>
    </source>
</evidence>
<dbReference type="HOGENOM" id="CLU_184293_0_0_7"/>
<protein>
    <recommendedName>
        <fullName evidence="5">Septum formation initiator</fullName>
    </recommendedName>
</protein>
<gene>
    <name evidence="3" type="ORF">HCAN_0373</name>
</gene>